<keyword evidence="1" id="KW-1133">Transmembrane helix</keyword>
<accession>A0A5K7X6E1</accession>
<organism evidence="2 3">
    <name type="scientific">Lacipirellula parvula</name>
    <dbReference type="NCBI Taxonomy" id="2650471"/>
    <lineage>
        <taxon>Bacteria</taxon>
        <taxon>Pseudomonadati</taxon>
        <taxon>Planctomycetota</taxon>
        <taxon>Planctomycetia</taxon>
        <taxon>Pirellulales</taxon>
        <taxon>Lacipirellulaceae</taxon>
        <taxon>Lacipirellula</taxon>
    </lineage>
</organism>
<dbReference type="Proteomes" id="UP000326837">
    <property type="component" value="Chromosome"/>
</dbReference>
<keyword evidence="1" id="KW-0812">Transmembrane</keyword>
<name>A0A5K7X6E1_9BACT</name>
<gene>
    <name evidence="2" type="ORF">PLANPX_1710</name>
</gene>
<dbReference type="KEGG" id="lpav:PLANPX_1710"/>
<feature type="transmembrane region" description="Helical" evidence="1">
    <location>
        <begin position="12"/>
        <end position="29"/>
    </location>
</feature>
<evidence type="ECO:0000313" key="2">
    <source>
        <dbReference type="EMBL" id="BBO32098.1"/>
    </source>
</evidence>
<evidence type="ECO:0000256" key="1">
    <source>
        <dbReference type="SAM" id="Phobius"/>
    </source>
</evidence>
<dbReference type="AlphaFoldDB" id="A0A5K7X6E1"/>
<proteinExistence type="predicted"/>
<keyword evidence="3" id="KW-1185">Reference proteome</keyword>
<evidence type="ECO:0000313" key="3">
    <source>
        <dbReference type="Proteomes" id="UP000326837"/>
    </source>
</evidence>
<dbReference type="EMBL" id="AP021861">
    <property type="protein sequence ID" value="BBO32098.1"/>
    <property type="molecule type" value="Genomic_DNA"/>
</dbReference>
<reference evidence="3" key="1">
    <citation type="submission" date="2019-10" db="EMBL/GenBank/DDBJ databases">
        <title>Lacipirellula parvula gen. nov., sp. nov., representing a lineage of planctomycetes widespread in freshwater anoxic habitats, and description of the family Lacipirellulaceae.</title>
        <authorList>
            <person name="Dedysh S.N."/>
            <person name="Kulichevskaya I.S."/>
            <person name="Beletsky A.V."/>
            <person name="Rakitin A.L."/>
            <person name="Mardanov A.V."/>
            <person name="Ivanova A.A."/>
            <person name="Saltykova V.X."/>
            <person name="Rijpstra W.I.C."/>
            <person name="Sinninghe Damste J.S."/>
            <person name="Ravin N.V."/>
        </authorList>
    </citation>
    <scope>NUCLEOTIDE SEQUENCE [LARGE SCALE GENOMIC DNA]</scope>
    <source>
        <strain evidence="3">PX69</strain>
    </source>
</reference>
<dbReference type="RefSeq" id="WP_152098123.1">
    <property type="nucleotide sequence ID" value="NZ_AP021861.1"/>
</dbReference>
<sequence>MWQDVADLVQAYSAFINVLILIITFFIAVRQGKYAGEQAMLLKNIELRLGLINDANHNDMQRKISHKDNALERLLRKINSAADPCAAAGLTEDEQRLRQKLDNYLNYLETVGLLLERKWFRRHDAGGFWDYYFQRLGAWQPLKQYISHPEFLWGDLAGLCNGISRSSNAVSV</sequence>
<protein>
    <submittedName>
        <fullName evidence="2">Uncharacterized protein</fullName>
    </submittedName>
</protein>
<keyword evidence="1" id="KW-0472">Membrane</keyword>